<reference evidence="1" key="2">
    <citation type="journal article" date="2015" name="Fish Shellfish Immunol.">
        <title>Early steps in the European eel (Anguilla anguilla)-Vibrio vulnificus interaction in the gills: Role of the RtxA13 toxin.</title>
        <authorList>
            <person name="Callol A."/>
            <person name="Pajuelo D."/>
            <person name="Ebbesson L."/>
            <person name="Teles M."/>
            <person name="MacKenzie S."/>
            <person name="Amaro C."/>
        </authorList>
    </citation>
    <scope>NUCLEOTIDE SEQUENCE</scope>
</reference>
<name>A0A0E9VDT6_ANGAN</name>
<dbReference type="EMBL" id="GBXM01032313">
    <property type="protein sequence ID" value="JAH76264.1"/>
    <property type="molecule type" value="Transcribed_RNA"/>
</dbReference>
<organism evidence="1">
    <name type="scientific">Anguilla anguilla</name>
    <name type="common">European freshwater eel</name>
    <name type="synonym">Muraena anguilla</name>
    <dbReference type="NCBI Taxonomy" id="7936"/>
    <lineage>
        <taxon>Eukaryota</taxon>
        <taxon>Metazoa</taxon>
        <taxon>Chordata</taxon>
        <taxon>Craniata</taxon>
        <taxon>Vertebrata</taxon>
        <taxon>Euteleostomi</taxon>
        <taxon>Actinopterygii</taxon>
        <taxon>Neopterygii</taxon>
        <taxon>Teleostei</taxon>
        <taxon>Anguilliformes</taxon>
        <taxon>Anguillidae</taxon>
        <taxon>Anguilla</taxon>
    </lineage>
</organism>
<accession>A0A0E9VDT6</accession>
<protein>
    <submittedName>
        <fullName evidence="1">Uncharacterized protein</fullName>
    </submittedName>
</protein>
<dbReference type="AlphaFoldDB" id="A0A0E9VDT6"/>
<sequence>MKVCADMQFECVVYTDKKCLS</sequence>
<reference evidence="1" key="1">
    <citation type="submission" date="2014-11" db="EMBL/GenBank/DDBJ databases">
        <authorList>
            <person name="Amaro Gonzalez C."/>
        </authorList>
    </citation>
    <scope>NUCLEOTIDE SEQUENCE</scope>
</reference>
<proteinExistence type="predicted"/>
<evidence type="ECO:0000313" key="1">
    <source>
        <dbReference type="EMBL" id="JAH76264.1"/>
    </source>
</evidence>